<name>A0AAV0SXU4_HYABA</name>
<gene>
    <name evidence="5" type="ORF">HBR001_LOCUS481</name>
</gene>
<feature type="region of interest" description="Disordered" evidence="3">
    <location>
        <begin position="260"/>
        <end position="295"/>
    </location>
</feature>
<evidence type="ECO:0000256" key="2">
    <source>
        <dbReference type="SAM" id="Coils"/>
    </source>
</evidence>
<dbReference type="PROSITE" id="PS50119">
    <property type="entry name" value="ZF_BBOX"/>
    <property type="match status" value="1"/>
</dbReference>
<dbReference type="Proteomes" id="UP001162031">
    <property type="component" value="Unassembled WGS sequence"/>
</dbReference>
<feature type="compositionally biased region" description="Basic and acidic residues" evidence="3">
    <location>
        <begin position="1"/>
        <end position="22"/>
    </location>
</feature>
<evidence type="ECO:0000313" key="5">
    <source>
        <dbReference type="EMBL" id="CAI5710491.1"/>
    </source>
</evidence>
<proteinExistence type="predicted"/>
<evidence type="ECO:0000259" key="4">
    <source>
        <dbReference type="PROSITE" id="PS50119"/>
    </source>
</evidence>
<dbReference type="CDD" id="cd19757">
    <property type="entry name" value="Bbox1"/>
    <property type="match status" value="1"/>
</dbReference>
<keyword evidence="1" id="KW-0863">Zinc-finger</keyword>
<keyword evidence="1" id="KW-0479">Metal-binding</keyword>
<evidence type="ECO:0000256" key="1">
    <source>
        <dbReference type="PROSITE-ProRule" id="PRU00024"/>
    </source>
</evidence>
<feature type="coiled-coil region" evidence="2">
    <location>
        <begin position="558"/>
        <end position="611"/>
    </location>
</feature>
<organism evidence="5 6">
    <name type="scientific">Hyaloperonospora brassicae</name>
    <name type="common">Brassica downy mildew</name>
    <name type="synonym">Peronospora brassicae</name>
    <dbReference type="NCBI Taxonomy" id="162125"/>
    <lineage>
        <taxon>Eukaryota</taxon>
        <taxon>Sar</taxon>
        <taxon>Stramenopiles</taxon>
        <taxon>Oomycota</taxon>
        <taxon>Peronosporomycetes</taxon>
        <taxon>Peronosporales</taxon>
        <taxon>Peronosporaceae</taxon>
        <taxon>Hyaloperonospora</taxon>
    </lineage>
</organism>
<keyword evidence="2" id="KW-0175">Coiled coil</keyword>
<dbReference type="InterPro" id="IPR038446">
    <property type="entry name" value="CEBP_ZZ_sf"/>
</dbReference>
<protein>
    <recommendedName>
        <fullName evidence="4">B box-type domain-containing protein</fullName>
    </recommendedName>
</protein>
<keyword evidence="6" id="KW-1185">Reference proteome</keyword>
<accession>A0AAV0SXU4</accession>
<feature type="coiled-coil region" evidence="2">
    <location>
        <begin position="451"/>
        <end position="478"/>
    </location>
</feature>
<dbReference type="GO" id="GO:0008270">
    <property type="term" value="F:zinc ion binding"/>
    <property type="evidence" value="ECO:0007669"/>
    <property type="project" value="UniProtKB-KW"/>
</dbReference>
<sequence>MVHPGSSRERVWVESEKREKGTQGKALCDPSKTAPTAAAAFESNTSSSTGNEHTAGREAADSPSAGCAFEQKVEGKLWYDVLPTVLQKFKKHDREQIKQLMLPRCALCERVKVNQKAVIECHQKECSLLNRPLCLVCWKSTHLSRDDAHKKHHSRPTSLCPQCQLDQVEYWCAECDLKFCRACFKQIHSVHSAKDHRKIATEDAPGTCLAQSHWSTSFYETIRHLIASRKLMVAENTGGSTSSIGGKRKREIEVIVIDNDDDDEQYEPGIIPSSSNQSPEQQMGASGPTAVRQTSRSNDMYVLPQRNTSADTADHTPAAYGTVIEPFPFFEEPIQATSVLPTPYVSRANPSYSTSSSKGVNNVTSHASSGVQWSDSNFSFGLSPLARNGNRSSVYATNVMADRDTLSPAPASADPPIWPPTHSISPGMASALNSSTVQPSGGAVFAENVLVDSLVDRYHEVNQNVASMELQSEQLTRQIALAACQGPYSARPMMDLLNKLQPALEAAKGLRDKLLIAMIIQSDDIMAAVRPLRLSELGDVPQVPSISHRKCLQFSIEISRHKKKLVELNQRISDTLTKSYAVTSSTENSLIQSASAEIQMHERNIARLKKARNVEFVRIVQFSSNIREALKHTFQRTFEAQRQQQQLQQFQPL</sequence>
<feature type="region of interest" description="Disordered" evidence="3">
    <location>
        <begin position="1"/>
        <end position="63"/>
    </location>
</feature>
<dbReference type="Gene3D" id="4.10.640.40">
    <property type="entry name" value="Cytoplasmic polyadenylation element-binding protein, ZZ domain"/>
    <property type="match status" value="1"/>
</dbReference>
<keyword evidence="1" id="KW-0862">Zinc</keyword>
<evidence type="ECO:0000256" key="3">
    <source>
        <dbReference type="SAM" id="MobiDB-lite"/>
    </source>
</evidence>
<dbReference type="InterPro" id="IPR000315">
    <property type="entry name" value="Znf_B-box"/>
</dbReference>
<comment type="caution">
    <text evidence="5">The sequence shown here is derived from an EMBL/GenBank/DDBJ whole genome shotgun (WGS) entry which is preliminary data.</text>
</comment>
<dbReference type="EMBL" id="CANTFL010000059">
    <property type="protein sequence ID" value="CAI5710491.1"/>
    <property type="molecule type" value="Genomic_DNA"/>
</dbReference>
<feature type="domain" description="B box-type" evidence="4">
    <location>
        <begin position="155"/>
        <end position="201"/>
    </location>
</feature>
<evidence type="ECO:0000313" key="6">
    <source>
        <dbReference type="Proteomes" id="UP001162031"/>
    </source>
</evidence>
<reference evidence="5" key="1">
    <citation type="submission" date="2022-12" db="EMBL/GenBank/DDBJ databases">
        <authorList>
            <person name="Webb A."/>
        </authorList>
    </citation>
    <scope>NUCLEOTIDE SEQUENCE</scope>
    <source>
        <strain evidence="5">Hp1</strain>
    </source>
</reference>
<feature type="compositionally biased region" description="Polar residues" evidence="3">
    <location>
        <begin position="272"/>
        <end position="284"/>
    </location>
</feature>
<dbReference type="AlphaFoldDB" id="A0AAV0SXU4"/>
<feature type="compositionally biased region" description="Polar residues" evidence="3">
    <location>
        <begin position="42"/>
        <end position="52"/>
    </location>
</feature>